<reference evidence="2 3" key="1">
    <citation type="journal article" date="2018" name="Front. Plant Sci.">
        <title>Red Clover (Trifolium pratense) and Zigzag Clover (T. medium) - A Picture of Genomic Similarities and Differences.</title>
        <authorList>
            <person name="Dluhosova J."/>
            <person name="Istvanek J."/>
            <person name="Nedelnik J."/>
            <person name="Repkova J."/>
        </authorList>
    </citation>
    <scope>NUCLEOTIDE SEQUENCE [LARGE SCALE GENOMIC DNA]</scope>
    <source>
        <strain evidence="3">cv. 10/8</strain>
        <tissue evidence="2">Leaf</tissue>
    </source>
</reference>
<sequence>KRGNTKANAQEKKKNSEKKTSASKQNKAQRKLKFKQEVSSDSGKTDSDWAEFLEAYDPNKDDTDSEEEVTQKLPRTEESKKE</sequence>
<evidence type="ECO:0000313" key="2">
    <source>
        <dbReference type="EMBL" id="MCI68895.1"/>
    </source>
</evidence>
<feature type="compositionally biased region" description="Basic and acidic residues" evidence="1">
    <location>
        <begin position="9"/>
        <end position="20"/>
    </location>
</feature>
<proteinExistence type="predicted"/>
<feature type="non-terminal residue" evidence="2">
    <location>
        <position position="82"/>
    </location>
</feature>
<comment type="caution">
    <text evidence="2">The sequence shown here is derived from an EMBL/GenBank/DDBJ whole genome shotgun (WGS) entry which is preliminary data.</text>
</comment>
<accession>A0A392UAY8</accession>
<feature type="non-terminal residue" evidence="2">
    <location>
        <position position="1"/>
    </location>
</feature>
<organism evidence="2 3">
    <name type="scientific">Trifolium medium</name>
    <dbReference type="NCBI Taxonomy" id="97028"/>
    <lineage>
        <taxon>Eukaryota</taxon>
        <taxon>Viridiplantae</taxon>
        <taxon>Streptophyta</taxon>
        <taxon>Embryophyta</taxon>
        <taxon>Tracheophyta</taxon>
        <taxon>Spermatophyta</taxon>
        <taxon>Magnoliopsida</taxon>
        <taxon>eudicotyledons</taxon>
        <taxon>Gunneridae</taxon>
        <taxon>Pentapetalae</taxon>
        <taxon>rosids</taxon>
        <taxon>fabids</taxon>
        <taxon>Fabales</taxon>
        <taxon>Fabaceae</taxon>
        <taxon>Papilionoideae</taxon>
        <taxon>50 kb inversion clade</taxon>
        <taxon>NPAAA clade</taxon>
        <taxon>Hologalegina</taxon>
        <taxon>IRL clade</taxon>
        <taxon>Trifolieae</taxon>
        <taxon>Trifolium</taxon>
    </lineage>
</organism>
<dbReference type="Proteomes" id="UP000265520">
    <property type="component" value="Unassembled WGS sequence"/>
</dbReference>
<evidence type="ECO:0000313" key="3">
    <source>
        <dbReference type="Proteomes" id="UP000265520"/>
    </source>
</evidence>
<protein>
    <submittedName>
        <fullName evidence="2">Uncharacterized protein</fullName>
    </submittedName>
</protein>
<keyword evidence="3" id="KW-1185">Reference proteome</keyword>
<feature type="region of interest" description="Disordered" evidence="1">
    <location>
        <begin position="1"/>
        <end position="82"/>
    </location>
</feature>
<dbReference type="EMBL" id="LXQA010745123">
    <property type="protein sequence ID" value="MCI68895.1"/>
    <property type="molecule type" value="Genomic_DNA"/>
</dbReference>
<dbReference type="AlphaFoldDB" id="A0A392UAY8"/>
<evidence type="ECO:0000256" key="1">
    <source>
        <dbReference type="SAM" id="MobiDB-lite"/>
    </source>
</evidence>
<feature type="compositionally biased region" description="Basic and acidic residues" evidence="1">
    <location>
        <begin position="34"/>
        <end position="47"/>
    </location>
</feature>
<name>A0A392UAY8_9FABA</name>